<evidence type="ECO:0000313" key="9">
    <source>
        <dbReference type="Proteomes" id="UP001363151"/>
    </source>
</evidence>
<proteinExistence type="predicted"/>
<dbReference type="InterPro" id="IPR013083">
    <property type="entry name" value="Znf_RING/FYVE/PHD"/>
</dbReference>
<gene>
    <name evidence="8" type="ORF">SO694_00151042</name>
</gene>
<evidence type="ECO:0000256" key="5">
    <source>
        <dbReference type="SAM" id="MobiDB-lite"/>
    </source>
</evidence>
<evidence type="ECO:0000256" key="4">
    <source>
        <dbReference type="PROSITE-ProRule" id="PRU00175"/>
    </source>
</evidence>
<feature type="region of interest" description="Disordered" evidence="5">
    <location>
        <begin position="1"/>
        <end position="50"/>
    </location>
</feature>
<dbReference type="Proteomes" id="UP001363151">
    <property type="component" value="Unassembled WGS sequence"/>
</dbReference>
<evidence type="ECO:0000313" key="8">
    <source>
        <dbReference type="EMBL" id="KAK7254436.1"/>
    </source>
</evidence>
<dbReference type="PANTHER" id="PTHR46347">
    <property type="entry name" value="RING/FYVE/PHD ZINC FINGER SUPERFAMILY PROTEIN"/>
    <property type="match status" value="1"/>
</dbReference>
<dbReference type="SUPFAM" id="SSF143456">
    <property type="entry name" value="VC0467-like"/>
    <property type="match status" value="1"/>
</dbReference>
<dbReference type="SUPFAM" id="SSF57850">
    <property type="entry name" value="RING/U-box"/>
    <property type="match status" value="1"/>
</dbReference>
<feature type="compositionally biased region" description="Low complexity" evidence="5">
    <location>
        <begin position="153"/>
        <end position="163"/>
    </location>
</feature>
<keyword evidence="3" id="KW-0862">Zinc</keyword>
<feature type="domain" description="RING-CH-type" evidence="7">
    <location>
        <begin position="49"/>
        <end position="109"/>
    </location>
</feature>
<sequence>MDADKEPLPAHPGCPAGGSPAAVLPEAPPAASQPPEGEEKAPAEAEASLEDDGPRQCRICFDSDEPETLVRACLCNAWVHLDCLNQWRQGRYPKARRECNVCRARWTTAAPRREMFARRVRTAPRYRPAAEADLDEPALRSKMRVGCLISHAAPPDAAAPDAAAESESESDDDSDDSDGDASGREPAALRRARAGVEKLRRRGVKTTLFSGGPVYRNEPLGLLMLWRPEGSDDAGPDDAALRAAVGDVVPWRPDATEAGGPSRAFVGAVPLLRKVWDLHGPTWRAEALAWSGVAVWSADQLLAEVSRGSWVLSSATWRDLSDDAAHDGPHALWSAVVARDGAVSAAAADAAAATTNAILS</sequence>
<name>A0ABR1GEC1_AURAN</name>
<organism evidence="8 9">
    <name type="scientific">Aureococcus anophagefferens</name>
    <name type="common">Harmful bloom alga</name>
    <dbReference type="NCBI Taxonomy" id="44056"/>
    <lineage>
        <taxon>Eukaryota</taxon>
        <taxon>Sar</taxon>
        <taxon>Stramenopiles</taxon>
        <taxon>Ochrophyta</taxon>
        <taxon>Pelagophyceae</taxon>
        <taxon>Pelagomonadales</taxon>
        <taxon>Pelagomonadaceae</taxon>
        <taxon>Aureococcus</taxon>
    </lineage>
</organism>
<evidence type="ECO:0000256" key="2">
    <source>
        <dbReference type="ARBA" id="ARBA00022771"/>
    </source>
</evidence>
<dbReference type="InterPro" id="IPR001841">
    <property type="entry name" value="Znf_RING"/>
</dbReference>
<accession>A0ABR1GEC1</accession>
<dbReference type="PANTHER" id="PTHR46347:SF1">
    <property type="entry name" value="RING_FYVE_PHD ZINC FINGER SUPERFAMILY PROTEIN"/>
    <property type="match status" value="1"/>
</dbReference>
<dbReference type="EMBL" id="JBBJCI010000029">
    <property type="protein sequence ID" value="KAK7254436.1"/>
    <property type="molecule type" value="Genomic_DNA"/>
</dbReference>
<dbReference type="Gene3D" id="3.40.1740.10">
    <property type="entry name" value="VC0467-like"/>
    <property type="match status" value="1"/>
</dbReference>
<feature type="region of interest" description="Disordered" evidence="5">
    <location>
        <begin position="153"/>
        <end position="196"/>
    </location>
</feature>
<protein>
    <submittedName>
        <fullName evidence="8">Flavin adenine dinucleotide binding protein</fullName>
    </submittedName>
</protein>
<reference evidence="8 9" key="1">
    <citation type="submission" date="2024-03" db="EMBL/GenBank/DDBJ databases">
        <title>Aureococcus anophagefferens CCMP1851 and Kratosvirus quantuckense: Draft genome of a second virus-susceptible host strain in the model system.</title>
        <authorList>
            <person name="Chase E."/>
            <person name="Truchon A.R."/>
            <person name="Schepens W."/>
            <person name="Wilhelm S.W."/>
        </authorList>
    </citation>
    <scope>NUCLEOTIDE SEQUENCE [LARGE SCALE GENOMIC DNA]</scope>
    <source>
        <strain evidence="8 9">CCMP1851</strain>
    </source>
</reference>
<evidence type="ECO:0000259" key="6">
    <source>
        <dbReference type="PROSITE" id="PS50089"/>
    </source>
</evidence>
<keyword evidence="1" id="KW-0479">Metal-binding</keyword>
<dbReference type="Pfam" id="PF12906">
    <property type="entry name" value="RINGv"/>
    <property type="match status" value="1"/>
</dbReference>
<evidence type="ECO:0000256" key="1">
    <source>
        <dbReference type="ARBA" id="ARBA00022723"/>
    </source>
</evidence>
<dbReference type="InterPro" id="IPR011016">
    <property type="entry name" value="Znf_RING-CH"/>
</dbReference>
<feature type="domain" description="RING-type" evidence="6">
    <location>
        <begin position="57"/>
        <end position="103"/>
    </location>
</feature>
<evidence type="ECO:0000256" key="3">
    <source>
        <dbReference type="ARBA" id="ARBA00022833"/>
    </source>
</evidence>
<keyword evidence="2 4" id="KW-0863">Zinc-finger</keyword>
<dbReference type="CDD" id="cd16495">
    <property type="entry name" value="RING_CH-C4HC3_MARCH"/>
    <property type="match status" value="1"/>
</dbReference>
<feature type="compositionally biased region" description="Acidic residues" evidence="5">
    <location>
        <begin position="164"/>
        <end position="179"/>
    </location>
</feature>
<comment type="caution">
    <text evidence="8">The sequence shown here is derived from an EMBL/GenBank/DDBJ whole genome shotgun (WGS) entry which is preliminary data.</text>
</comment>
<keyword evidence="9" id="KW-1185">Reference proteome</keyword>
<dbReference type="PROSITE" id="PS50089">
    <property type="entry name" value="ZF_RING_2"/>
    <property type="match status" value="1"/>
</dbReference>
<dbReference type="SMART" id="SM00744">
    <property type="entry name" value="RINGv"/>
    <property type="match status" value="1"/>
</dbReference>
<dbReference type="Gene3D" id="3.30.40.10">
    <property type="entry name" value="Zinc/RING finger domain, C3HC4 (zinc finger)"/>
    <property type="match status" value="1"/>
</dbReference>
<evidence type="ECO:0000259" key="7">
    <source>
        <dbReference type="PROSITE" id="PS51292"/>
    </source>
</evidence>
<dbReference type="PROSITE" id="PS51292">
    <property type="entry name" value="ZF_RING_CH"/>
    <property type="match status" value="1"/>
</dbReference>